<dbReference type="EMBL" id="JABAIL010000008">
    <property type="protein sequence ID" value="NLR93937.1"/>
    <property type="molecule type" value="Genomic_DNA"/>
</dbReference>
<sequence>MKYYIVIASNGIGGAETRALKLTHYLVNESKLDVEIVLNQKLLEAYQKNRFCAYILEHNKIKKHVISESGKFDDTFINKALKDHRLYKTVKYAPKPILKKLSWYNTLNDLVKSEQDIVHCFHGESARLGTLFFSQNHKNRVIFEITSNRHVHKWAEQLNRFDFDESLHVNINCVSQTVHNNLKKYLKEDHLKLTNHYSGPFLYFPRLYDIPEKEDIICFAHRFVSTKNAILFAESVKEFYSKEENKKWKVIFRGKGADEEQINNILGKEIAEGLVEVSYTDDLQYDLKKTKVFASIITTGNFPSNSVFEAMNYENLLLLSDTGITKEKFNFDEVTYCDLTKESVLKAINDATQLADSQDYMSARKATKAYYDGIVNRMEYIKDLAI</sequence>
<evidence type="ECO:0000313" key="3">
    <source>
        <dbReference type="Proteomes" id="UP000585050"/>
    </source>
</evidence>
<evidence type="ECO:0000313" key="2">
    <source>
        <dbReference type="EMBL" id="NLR93937.1"/>
    </source>
</evidence>
<keyword evidence="2" id="KW-0808">Transferase</keyword>
<proteinExistence type="predicted"/>
<keyword evidence="3" id="KW-1185">Reference proteome</keyword>
<protein>
    <submittedName>
        <fullName evidence="2">Glycosyltransferase family 4 protein</fullName>
    </submittedName>
</protein>
<evidence type="ECO:0000259" key="1">
    <source>
        <dbReference type="Pfam" id="PF00534"/>
    </source>
</evidence>
<dbReference type="RefSeq" id="WP_168884641.1">
    <property type="nucleotide sequence ID" value="NZ_JABAIL010000008.1"/>
</dbReference>
<gene>
    <name evidence="2" type="ORF">HGP29_22235</name>
</gene>
<dbReference type="SUPFAM" id="SSF53756">
    <property type="entry name" value="UDP-Glycosyltransferase/glycogen phosphorylase"/>
    <property type="match status" value="1"/>
</dbReference>
<comment type="caution">
    <text evidence="2">The sequence shown here is derived from an EMBL/GenBank/DDBJ whole genome shotgun (WGS) entry which is preliminary data.</text>
</comment>
<dbReference type="GO" id="GO:0016757">
    <property type="term" value="F:glycosyltransferase activity"/>
    <property type="evidence" value="ECO:0007669"/>
    <property type="project" value="InterPro"/>
</dbReference>
<dbReference type="Pfam" id="PF00534">
    <property type="entry name" value="Glycos_transf_1"/>
    <property type="match status" value="1"/>
</dbReference>
<name>A0A7X8SPL0_9BACT</name>
<feature type="domain" description="Glycosyl transferase family 1" evidence="1">
    <location>
        <begin position="209"/>
        <end position="333"/>
    </location>
</feature>
<dbReference type="InterPro" id="IPR001296">
    <property type="entry name" value="Glyco_trans_1"/>
</dbReference>
<accession>A0A7X8SPL0</accession>
<reference evidence="2 3" key="1">
    <citation type="submission" date="2020-04" db="EMBL/GenBank/DDBJ databases">
        <title>Flammeovirga sp. SR4, a novel species isolated from seawater.</title>
        <authorList>
            <person name="Wang X."/>
        </authorList>
    </citation>
    <scope>NUCLEOTIDE SEQUENCE [LARGE SCALE GENOMIC DNA]</scope>
    <source>
        <strain evidence="2 3">SR4</strain>
    </source>
</reference>
<dbReference type="Gene3D" id="3.40.50.2000">
    <property type="entry name" value="Glycogen Phosphorylase B"/>
    <property type="match status" value="2"/>
</dbReference>
<dbReference type="AlphaFoldDB" id="A0A7X8SPL0"/>
<organism evidence="2 3">
    <name type="scientific">Flammeovirga agarivorans</name>
    <dbReference type="NCBI Taxonomy" id="2726742"/>
    <lineage>
        <taxon>Bacteria</taxon>
        <taxon>Pseudomonadati</taxon>
        <taxon>Bacteroidota</taxon>
        <taxon>Cytophagia</taxon>
        <taxon>Cytophagales</taxon>
        <taxon>Flammeovirgaceae</taxon>
        <taxon>Flammeovirga</taxon>
    </lineage>
</organism>
<dbReference type="Proteomes" id="UP000585050">
    <property type="component" value="Unassembled WGS sequence"/>
</dbReference>